<feature type="region of interest" description="Disordered" evidence="1">
    <location>
        <begin position="390"/>
        <end position="460"/>
    </location>
</feature>
<accession>A0A1I0NAH9</accession>
<dbReference type="STRING" id="355548.SAMN04487945_0709"/>
<reference evidence="3 4" key="1">
    <citation type="submission" date="2016-10" db="EMBL/GenBank/DDBJ databases">
        <authorList>
            <person name="de Groot N.N."/>
        </authorList>
    </citation>
    <scope>NUCLEOTIDE SEQUENCE [LARGE SCALE GENOMIC DNA]</scope>
    <source>
        <strain evidence="3 4">CGMCC 1.5337</strain>
    </source>
</reference>
<feature type="region of interest" description="Disordered" evidence="1">
    <location>
        <begin position="335"/>
        <end position="359"/>
    </location>
</feature>
<dbReference type="RefSeq" id="WP_089668012.1">
    <property type="nucleotide sequence ID" value="NZ_FOJA01000001.1"/>
</dbReference>
<dbReference type="InterPro" id="IPR039448">
    <property type="entry name" value="Beta_helix"/>
</dbReference>
<dbReference type="InterPro" id="IPR006626">
    <property type="entry name" value="PbH1"/>
</dbReference>
<dbReference type="SUPFAM" id="SSF51126">
    <property type="entry name" value="Pectin lyase-like"/>
    <property type="match status" value="1"/>
</dbReference>
<evidence type="ECO:0000313" key="3">
    <source>
        <dbReference type="EMBL" id="SEV97976.1"/>
    </source>
</evidence>
<dbReference type="EMBL" id="FOJA01000001">
    <property type="protein sequence ID" value="SEV97976.1"/>
    <property type="molecule type" value="Genomic_DNA"/>
</dbReference>
<feature type="compositionally biased region" description="Basic and acidic residues" evidence="1">
    <location>
        <begin position="434"/>
        <end position="450"/>
    </location>
</feature>
<organism evidence="3 4">
    <name type="scientific">Halobacterium jilantaiense</name>
    <dbReference type="NCBI Taxonomy" id="355548"/>
    <lineage>
        <taxon>Archaea</taxon>
        <taxon>Methanobacteriati</taxon>
        <taxon>Methanobacteriota</taxon>
        <taxon>Stenosarchaea group</taxon>
        <taxon>Halobacteria</taxon>
        <taxon>Halobacteriales</taxon>
        <taxon>Halobacteriaceae</taxon>
        <taxon>Halobacterium</taxon>
    </lineage>
</organism>
<dbReference type="AlphaFoldDB" id="A0A1I0NAH9"/>
<feature type="domain" description="Right handed beta helix" evidence="2">
    <location>
        <begin position="155"/>
        <end position="297"/>
    </location>
</feature>
<dbReference type="Gene3D" id="2.160.20.10">
    <property type="entry name" value="Single-stranded right-handed beta-helix, Pectin lyase-like"/>
    <property type="match status" value="1"/>
</dbReference>
<feature type="compositionally biased region" description="Low complexity" evidence="1">
    <location>
        <begin position="394"/>
        <end position="411"/>
    </location>
</feature>
<evidence type="ECO:0000313" key="4">
    <source>
        <dbReference type="Proteomes" id="UP000198518"/>
    </source>
</evidence>
<dbReference type="InterPro" id="IPR012334">
    <property type="entry name" value="Pectin_lyas_fold"/>
</dbReference>
<dbReference type="OrthoDB" id="240539at2157"/>
<keyword evidence="4" id="KW-1185">Reference proteome</keyword>
<gene>
    <name evidence="3" type="ORF">SAMN04487945_0709</name>
</gene>
<dbReference type="Pfam" id="PF13229">
    <property type="entry name" value="Beta_helix"/>
    <property type="match status" value="1"/>
</dbReference>
<name>A0A1I0NAH9_9EURY</name>
<protein>
    <submittedName>
        <fullName evidence="3">Right handed beta helix region</fullName>
    </submittedName>
</protein>
<dbReference type="Proteomes" id="UP000198518">
    <property type="component" value="Unassembled WGS sequence"/>
</dbReference>
<dbReference type="InterPro" id="IPR011050">
    <property type="entry name" value="Pectin_lyase_fold/virulence"/>
</dbReference>
<proteinExistence type="predicted"/>
<evidence type="ECO:0000259" key="2">
    <source>
        <dbReference type="Pfam" id="PF13229"/>
    </source>
</evidence>
<dbReference type="SMART" id="SM00710">
    <property type="entry name" value="PbH1"/>
    <property type="match status" value="8"/>
</dbReference>
<evidence type="ECO:0000256" key="1">
    <source>
        <dbReference type="SAM" id="MobiDB-lite"/>
    </source>
</evidence>
<sequence length="554" mass="55816">MHGPTSRGQVVAAVGVLLVVVAPLSAVSVPPSVLGATQPAEQVDSCRTIDEPGAYELAGDVSGTAADACIRVAASDVVLDGNGHTVAGRNASATGVLVARGETASATAEGALTNVTVRNLTAANWSDGVALGTLDGGGSDLRVADIAVRENRRAGLRLSNAENVTARNVTATGNGDGVTLWETRNSTLRTVAAAGNGEYGVSVLTVSRENTLRNVTATGNGGDADRGAGVYFSTDTGDNVLVDARVGDNRGTGVRFSDSFGNTVRDGVVAGNDDAGVFGVPSYEDALRNVTATGNGGPAVGHEPSESASAFVAERLRLGDAASVSFDAGPVGVERADATDLPEPPRPLASEDGVSLSGVESGVTTTLSVDDAADSSLWRYDGTDWAQVAGASADGDSGTVSGTVTGDGTVVALDGTAPSGPESEDGQSGPSDESEQRGQDEERDETRETDGETPGDGTLVVQATTDDDFSYLFVVDGDAEGVETDDVAADSGDSVVDNGDGTVTVVGSTGSNAGDAFEVDGEVVEFYTPASAADYVLELDGEDVTDEIPEPNEE</sequence>